<evidence type="ECO:0000259" key="19">
    <source>
        <dbReference type="PROSITE" id="PS50173"/>
    </source>
</evidence>
<evidence type="ECO:0000256" key="16">
    <source>
        <dbReference type="ARBA" id="ARBA00044975"/>
    </source>
</evidence>
<sequence>MSEEEKKRVVALIDMDCFYVQVEERENPGNKGKPACVVQYKKWKGGGIISVNYEARAQGVTRQMRGDEAREKCPDCILYRVPEQRGKADLTRYRDGGKEVIDVMCSFGVCVERASIDEAYIDMTLVVDKMFSDSRATDVDTEVNVEELPNTHFVGWGNETNDVKGVCGWLQALSQGDCNENDWKLTFGAILVERIRAAVYEKTGFRCSAGIANNKMLAKLACGINKPNKQTVLPFRNVQEFFSTFPLKKVRNLGGKLGLALREEFNCTTMADIVQIPERVLQDRFDSKTGTWLYWYARGVDNESVSSRTLPKSIGCNKNFTGLAALDSREKISHWLEELCAEVSERLEKDRETNNRTAKLLTLTVRLEGDIRPYSYTRSIPLTSSYEKVRMANACLAVMGKENPCIKQANTRIPVVVTCLGVSAGKFVDQLENHSRIDRFFVTKQSALTGKGKESCATGQGSMHEINEINENDTDQEVEENELVETELEETKGISEIEEENTTEPERNTANSAPECPEPVSVNREISLPSLNQENRGIANKSGFFASRSLKKSTPIQMPIKEFTSEPVPEIVASQESFSIEELFPDLNEVDMETLALLPLHLQRQVLQAIEARKGSDETDKLVVCDKCKKQLLREEIEEHKDFHLASELQKEFSVQPSASGSLSVNMKGQAVAKKSSKRPLKNQKNIAKETKRSRTIDSFFGNQS</sequence>
<dbReference type="InterPro" id="IPR041298">
    <property type="entry name" value="UBZ3"/>
</dbReference>
<evidence type="ECO:0000313" key="21">
    <source>
        <dbReference type="EMBL" id="CAH0103584.1"/>
    </source>
</evidence>
<dbReference type="OrthoDB" id="5723at2759"/>
<feature type="region of interest" description="Disordered" evidence="18">
    <location>
        <begin position="496"/>
        <end position="520"/>
    </location>
</feature>
<dbReference type="GO" id="GO:0005634">
    <property type="term" value="C:nucleus"/>
    <property type="evidence" value="ECO:0007669"/>
    <property type="project" value="UniProtKB-SubCell"/>
</dbReference>
<accession>A0A8J2RV35</accession>
<comment type="similarity">
    <text evidence="4">Belongs to the DNA polymerase type-Y family.</text>
</comment>
<dbReference type="PROSITE" id="PS51907">
    <property type="entry name" value="ZF_UBZ3"/>
    <property type="match status" value="1"/>
</dbReference>
<proteinExistence type="inferred from homology"/>
<dbReference type="Proteomes" id="UP000789390">
    <property type="component" value="Unassembled WGS sequence"/>
</dbReference>
<comment type="cofactor">
    <cofactor evidence="1">
        <name>Mn(2+)</name>
        <dbReference type="ChEBI" id="CHEBI:29035"/>
    </cofactor>
</comment>
<evidence type="ECO:0000256" key="12">
    <source>
        <dbReference type="ARBA" id="ARBA00022842"/>
    </source>
</evidence>
<evidence type="ECO:0000256" key="14">
    <source>
        <dbReference type="ARBA" id="ARBA00023204"/>
    </source>
</evidence>
<evidence type="ECO:0000256" key="18">
    <source>
        <dbReference type="SAM" id="MobiDB-lite"/>
    </source>
</evidence>
<gene>
    <name evidence="21" type="ORF">DGAL_LOCUS6159</name>
</gene>
<dbReference type="GO" id="GO:0009411">
    <property type="term" value="P:response to UV"/>
    <property type="evidence" value="ECO:0007669"/>
    <property type="project" value="UniProtKB-ARBA"/>
</dbReference>
<dbReference type="Gene3D" id="3.40.1170.60">
    <property type="match status" value="1"/>
</dbReference>
<dbReference type="Pfam" id="PF11799">
    <property type="entry name" value="IMS_C"/>
    <property type="match status" value="1"/>
</dbReference>
<keyword evidence="6" id="KW-0808">Transferase</keyword>
<dbReference type="Gene3D" id="1.10.150.20">
    <property type="entry name" value="5' to 3' exonuclease, C-terminal subdomain"/>
    <property type="match status" value="1"/>
</dbReference>
<protein>
    <recommendedName>
        <fullName evidence="16">DNA polymerase eta</fullName>
        <ecNumber evidence="5">2.7.7.7</ecNumber>
    </recommendedName>
</protein>
<dbReference type="SUPFAM" id="SSF100879">
    <property type="entry name" value="Lesion bypass DNA polymerase (Y-family), little finger domain"/>
    <property type="match status" value="1"/>
</dbReference>
<evidence type="ECO:0000256" key="3">
    <source>
        <dbReference type="ARBA" id="ARBA00004123"/>
    </source>
</evidence>
<dbReference type="InterPro" id="IPR043502">
    <property type="entry name" value="DNA/RNA_pol_sf"/>
</dbReference>
<dbReference type="Pfam" id="PF18439">
    <property type="entry name" value="zf_UBZ"/>
    <property type="match status" value="1"/>
</dbReference>
<evidence type="ECO:0000256" key="15">
    <source>
        <dbReference type="ARBA" id="ARBA00023242"/>
    </source>
</evidence>
<evidence type="ECO:0000256" key="10">
    <source>
        <dbReference type="ARBA" id="ARBA00022771"/>
    </source>
</evidence>
<dbReference type="InterPro" id="IPR017961">
    <property type="entry name" value="DNA_pol_Y-fam_little_finger"/>
</dbReference>
<comment type="catalytic activity">
    <reaction evidence="17">
        <text>DNA(n) + a 2'-deoxyribonucleoside 5'-triphosphate = DNA(n+1) + diphosphate</text>
        <dbReference type="Rhea" id="RHEA:22508"/>
        <dbReference type="Rhea" id="RHEA-COMP:17339"/>
        <dbReference type="Rhea" id="RHEA-COMP:17340"/>
        <dbReference type="ChEBI" id="CHEBI:33019"/>
        <dbReference type="ChEBI" id="CHEBI:61560"/>
        <dbReference type="ChEBI" id="CHEBI:173112"/>
        <dbReference type="EC" id="2.7.7.7"/>
    </reaction>
</comment>
<feature type="compositionally biased region" description="Basic and acidic residues" evidence="18">
    <location>
        <begin position="687"/>
        <end position="696"/>
    </location>
</feature>
<evidence type="ECO:0000256" key="17">
    <source>
        <dbReference type="ARBA" id="ARBA00049244"/>
    </source>
</evidence>
<dbReference type="AlphaFoldDB" id="A0A8J2RV35"/>
<dbReference type="GO" id="GO:0005657">
    <property type="term" value="C:replication fork"/>
    <property type="evidence" value="ECO:0007669"/>
    <property type="project" value="TreeGrafter"/>
</dbReference>
<dbReference type="PIRSF" id="PIRSF036603">
    <property type="entry name" value="DPol_eta"/>
    <property type="match status" value="1"/>
</dbReference>
<dbReference type="EMBL" id="CAKKLH010000112">
    <property type="protein sequence ID" value="CAH0103584.1"/>
    <property type="molecule type" value="Genomic_DNA"/>
</dbReference>
<dbReference type="GO" id="GO:0035861">
    <property type="term" value="C:site of double-strand break"/>
    <property type="evidence" value="ECO:0007669"/>
    <property type="project" value="TreeGrafter"/>
</dbReference>
<dbReference type="Gene3D" id="3.30.1490.100">
    <property type="entry name" value="DNA polymerase, Y-family, little finger domain"/>
    <property type="match status" value="1"/>
</dbReference>
<feature type="region of interest" description="Disordered" evidence="18">
    <location>
        <begin position="657"/>
        <end position="705"/>
    </location>
</feature>
<dbReference type="GO" id="GO:0003887">
    <property type="term" value="F:DNA-directed DNA polymerase activity"/>
    <property type="evidence" value="ECO:0007669"/>
    <property type="project" value="UniProtKB-EC"/>
</dbReference>
<dbReference type="InterPro" id="IPR036775">
    <property type="entry name" value="DNA_pol_Y-fam_lit_finger_sf"/>
</dbReference>
<dbReference type="FunFam" id="3.40.1170.60:FF:000003">
    <property type="entry name" value="DNA polymerase eta"/>
    <property type="match status" value="1"/>
</dbReference>
<dbReference type="SUPFAM" id="SSF56672">
    <property type="entry name" value="DNA/RNA polymerases"/>
    <property type="match status" value="1"/>
</dbReference>
<name>A0A8J2RV35_9CRUS</name>
<comment type="cofactor">
    <cofactor evidence="2">
        <name>Mg(2+)</name>
        <dbReference type="ChEBI" id="CHEBI:18420"/>
    </cofactor>
</comment>
<dbReference type="InterPro" id="IPR052230">
    <property type="entry name" value="DNA_polymerase_eta"/>
</dbReference>
<evidence type="ECO:0000256" key="9">
    <source>
        <dbReference type="ARBA" id="ARBA00022763"/>
    </source>
</evidence>
<evidence type="ECO:0000256" key="6">
    <source>
        <dbReference type="ARBA" id="ARBA00022679"/>
    </source>
</evidence>
<keyword evidence="7" id="KW-0548">Nucleotidyltransferase</keyword>
<evidence type="ECO:0000256" key="8">
    <source>
        <dbReference type="ARBA" id="ARBA00022723"/>
    </source>
</evidence>
<keyword evidence="11" id="KW-0862">Zinc</keyword>
<evidence type="ECO:0000256" key="7">
    <source>
        <dbReference type="ARBA" id="ARBA00022695"/>
    </source>
</evidence>
<dbReference type="PANTHER" id="PTHR45873:SF1">
    <property type="entry name" value="DNA POLYMERASE ETA"/>
    <property type="match status" value="1"/>
</dbReference>
<dbReference type="GO" id="GO:0003684">
    <property type="term" value="F:damaged DNA binding"/>
    <property type="evidence" value="ECO:0007669"/>
    <property type="project" value="InterPro"/>
</dbReference>
<dbReference type="EC" id="2.7.7.7" evidence="5"/>
<evidence type="ECO:0000313" key="22">
    <source>
        <dbReference type="Proteomes" id="UP000789390"/>
    </source>
</evidence>
<evidence type="ECO:0000256" key="13">
    <source>
        <dbReference type="ARBA" id="ARBA00022843"/>
    </source>
</evidence>
<keyword evidence="10" id="KW-0863">Zinc-finger</keyword>
<comment type="subcellular location">
    <subcellularLocation>
        <location evidence="3">Nucleus</location>
    </subcellularLocation>
</comment>
<dbReference type="Pfam" id="PF00817">
    <property type="entry name" value="IMS"/>
    <property type="match status" value="1"/>
</dbReference>
<evidence type="ECO:0000259" key="20">
    <source>
        <dbReference type="PROSITE" id="PS51907"/>
    </source>
</evidence>
<keyword evidence="12" id="KW-0460">Magnesium</keyword>
<dbReference type="PANTHER" id="PTHR45873">
    <property type="entry name" value="DNA POLYMERASE ETA"/>
    <property type="match status" value="1"/>
</dbReference>
<keyword evidence="8" id="KW-0479">Metal-binding</keyword>
<evidence type="ECO:0000256" key="11">
    <source>
        <dbReference type="ARBA" id="ARBA00022833"/>
    </source>
</evidence>
<keyword evidence="14" id="KW-0234">DNA repair</keyword>
<evidence type="ECO:0000256" key="5">
    <source>
        <dbReference type="ARBA" id="ARBA00012417"/>
    </source>
</evidence>
<dbReference type="Pfam" id="PF21704">
    <property type="entry name" value="POLH-Rev1_HhH"/>
    <property type="match status" value="1"/>
</dbReference>
<dbReference type="InterPro" id="IPR001126">
    <property type="entry name" value="UmuC"/>
</dbReference>
<feature type="domain" description="UmuC" evidence="19">
    <location>
        <begin position="10"/>
        <end position="254"/>
    </location>
</feature>
<keyword evidence="15" id="KW-0539">Nucleus</keyword>
<feature type="domain" description="UBZ3-type" evidence="20">
    <location>
        <begin position="618"/>
        <end position="652"/>
    </location>
</feature>
<evidence type="ECO:0000256" key="1">
    <source>
        <dbReference type="ARBA" id="ARBA00001936"/>
    </source>
</evidence>
<dbReference type="InterPro" id="IPR043128">
    <property type="entry name" value="Rev_trsase/Diguanyl_cyclase"/>
</dbReference>
<reference evidence="21" key="1">
    <citation type="submission" date="2021-11" db="EMBL/GenBank/DDBJ databases">
        <authorList>
            <person name="Schell T."/>
        </authorList>
    </citation>
    <scope>NUCLEOTIDE SEQUENCE</scope>
    <source>
        <strain evidence="21">M5</strain>
    </source>
</reference>
<dbReference type="PROSITE" id="PS50173">
    <property type="entry name" value="UMUC"/>
    <property type="match status" value="1"/>
</dbReference>
<comment type="caution">
    <text evidence="21">The sequence shown here is derived from an EMBL/GenBank/DDBJ whole genome shotgun (WGS) entry which is preliminary data.</text>
</comment>
<dbReference type="GO" id="GO:0008270">
    <property type="term" value="F:zinc ion binding"/>
    <property type="evidence" value="ECO:0007669"/>
    <property type="project" value="UniProtKB-KW"/>
</dbReference>
<keyword evidence="22" id="KW-1185">Reference proteome</keyword>
<dbReference type="FunFam" id="3.30.1490.100:FF:000007">
    <property type="entry name" value="DNA polymerase eta"/>
    <property type="match status" value="1"/>
</dbReference>
<dbReference type="FunFam" id="1.10.150.20:FF:000014">
    <property type="entry name" value="Polymerase (DNA directed), eta"/>
    <property type="match status" value="1"/>
</dbReference>
<dbReference type="Gene3D" id="3.30.70.270">
    <property type="match status" value="1"/>
</dbReference>
<feature type="compositionally biased region" description="Polar residues" evidence="18">
    <location>
        <begin position="657"/>
        <end position="667"/>
    </location>
</feature>
<keyword evidence="9" id="KW-0227">DNA damage</keyword>
<keyword evidence="13" id="KW-0832">Ubl conjugation</keyword>
<dbReference type="GO" id="GO:0042276">
    <property type="term" value="P:error-prone translesion synthesis"/>
    <property type="evidence" value="ECO:0007669"/>
    <property type="project" value="TreeGrafter"/>
</dbReference>
<dbReference type="GO" id="GO:0006281">
    <property type="term" value="P:DNA repair"/>
    <property type="evidence" value="ECO:0007669"/>
    <property type="project" value="UniProtKB-KW"/>
</dbReference>
<organism evidence="21 22">
    <name type="scientific">Daphnia galeata</name>
    <dbReference type="NCBI Taxonomy" id="27404"/>
    <lineage>
        <taxon>Eukaryota</taxon>
        <taxon>Metazoa</taxon>
        <taxon>Ecdysozoa</taxon>
        <taxon>Arthropoda</taxon>
        <taxon>Crustacea</taxon>
        <taxon>Branchiopoda</taxon>
        <taxon>Diplostraca</taxon>
        <taxon>Cladocera</taxon>
        <taxon>Anomopoda</taxon>
        <taxon>Daphniidae</taxon>
        <taxon>Daphnia</taxon>
    </lineage>
</organism>
<evidence type="ECO:0000256" key="2">
    <source>
        <dbReference type="ARBA" id="ARBA00001946"/>
    </source>
</evidence>
<evidence type="ECO:0000256" key="4">
    <source>
        <dbReference type="ARBA" id="ARBA00010945"/>
    </source>
</evidence>